<feature type="transmembrane region" description="Helical" evidence="6">
    <location>
        <begin position="348"/>
        <end position="370"/>
    </location>
</feature>
<dbReference type="Pfam" id="PF05462">
    <property type="entry name" value="Dicty_CAR"/>
    <property type="match status" value="1"/>
</dbReference>
<dbReference type="EMBL" id="ML993920">
    <property type="protein sequence ID" value="KAF2202894.1"/>
    <property type="molecule type" value="Genomic_DNA"/>
</dbReference>
<feature type="transmembrane region" description="Helical" evidence="6">
    <location>
        <begin position="39"/>
        <end position="59"/>
    </location>
</feature>
<keyword evidence="2 6" id="KW-0812">Transmembrane</keyword>
<accession>A0A9P4JTD3</accession>
<sequence length="458" mass="51722">MEAYELAERVMSIFSLLGSFIILTTFLCWHEFRKPINRLIFFATFGNVAANIATLISTSSLRRIHPNAPIALCQFQGVLIQWFLMADSLWTFCMASNVWLTFFRGYNARQLRSLEKYYLLVCYGVPFLPAFIYLMVDAVGHRGIYGDAVIWCWVSKEWDWMRIAFFYAPVWLVLSATATIYIITGHNIFKQRNALRSFTRRPPSEIEIVTDPFTSENLTNIAKVTKIEVVTEKIQPDGTFVSQESANEYDSRSSFASTRNLSAEIQKLNSNTTPSSPQPRDTQTHTISATPQAAQFPRRDAASHANRAAWGYAKVAFLMFVALFIVWVPSTVNRVWSLLYPDNPLFGLNLAAAIVLPTQGFWNAVIYIVTSRYQVKMALRSIRNTVSSLRGQKRNSDIGFDTRYQPRKGSTNTTTSSDKLDLGHEIAMDDINITRSPPGAPLSHGDLSTPSTTSLPDR</sequence>
<dbReference type="GO" id="GO:0005886">
    <property type="term" value="C:plasma membrane"/>
    <property type="evidence" value="ECO:0007669"/>
    <property type="project" value="TreeGrafter"/>
</dbReference>
<evidence type="ECO:0000256" key="3">
    <source>
        <dbReference type="ARBA" id="ARBA00022989"/>
    </source>
</evidence>
<feature type="compositionally biased region" description="Polar residues" evidence="5">
    <location>
        <begin position="268"/>
        <end position="293"/>
    </location>
</feature>
<feature type="region of interest" description="Disordered" evidence="5">
    <location>
        <begin position="268"/>
        <end position="298"/>
    </location>
</feature>
<evidence type="ECO:0000256" key="4">
    <source>
        <dbReference type="ARBA" id="ARBA00023136"/>
    </source>
</evidence>
<comment type="subcellular location">
    <subcellularLocation>
        <location evidence="1">Membrane</location>
        <topology evidence="1">Multi-pass membrane protein</topology>
    </subcellularLocation>
</comment>
<dbReference type="GO" id="GO:0004930">
    <property type="term" value="F:G protein-coupled receptor activity"/>
    <property type="evidence" value="ECO:0007669"/>
    <property type="project" value="TreeGrafter"/>
</dbReference>
<name>A0A9P4JTD3_9PLEO</name>
<dbReference type="OrthoDB" id="18453at2759"/>
<dbReference type="PANTHER" id="PTHR23112">
    <property type="entry name" value="G PROTEIN-COUPLED RECEPTOR 157-RELATED"/>
    <property type="match status" value="1"/>
</dbReference>
<dbReference type="PROSITE" id="PS50261">
    <property type="entry name" value="G_PROTEIN_RECEP_F2_4"/>
    <property type="match status" value="1"/>
</dbReference>
<evidence type="ECO:0000256" key="6">
    <source>
        <dbReference type="SAM" id="Phobius"/>
    </source>
</evidence>
<dbReference type="PANTHER" id="PTHR23112:SF0">
    <property type="entry name" value="TRANSMEMBRANE PROTEIN 116"/>
    <property type="match status" value="1"/>
</dbReference>
<keyword evidence="4 6" id="KW-0472">Membrane</keyword>
<dbReference type="GO" id="GO:0007189">
    <property type="term" value="P:adenylate cyclase-activating G protein-coupled receptor signaling pathway"/>
    <property type="evidence" value="ECO:0007669"/>
    <property type="project" value="TreeGrafter"/>
</dbReference>
<evidence type="ECO:0000256" key="1">
    <source>
        <dbReference type="ARBA" id="ARBA00004141"/>
    </source>
</evidence>
<feature type="region of interest" description="Disordered" evidence="5">
    <location>
        <begin position="431"/>
        <end position="458"/>
    </location>
</feature>
<feature type="region of interest" description="Disordered" evidence="5">
    <location>
        <begin position="397"/>
        <end position="419"/>
    </location>
</feature>
<dbReference type="Gene3D" id="1.20.1070.10">
    <property type="entry name" value="Rhodopsin 7-helix transmembrane proteins"/>
    <property type="match status" value="1"/>
</dbReference>
<keyword evidence="8" id="KW-0675">Receptor</keyword>
<evidence type="ECO:0000256" key="5">
    <source>
        <dbReference type="SAM" id="MobiDB-lite"/>
    </source>
</evidence>
<feature type="transmembrane region" description="Helical" evidence="6">
    <location>
        <begin position="12"/>
        <end position="32"/>
    </location>
</feature>
<gene>
    <name evidence="8" type="ORF">GQ43DRAFT_368132</name>
</gene>
<keyword evidence="9" id="KW-1185">Reference proteome</keyword>
<dbReference type="Proteomes" id="UP000799536">
    <property type="component" value="Unassembled WGS sequence"/>
</dbReference>
<dbReference type="InterPro" id="IPR017981">
    <property type="entry name" value="GPCR_2-like_7TM"/>
</dbReference>
<feature type="compositionally biased region" description="Polar residues" evidence="5">
    <location>
        <begin position="446"/>
        <end position="458"/>
    </location>
</feature>
<feature type="compositionally biased region" description="Polar residues" evidence="5">
    <location>
        <begin position="408"/>
        <end position="417"/>
    </location>
</feature>
<feature type="transmembrane region" description="Helical" evidence="6">
    <location>
        <begin position="163"/>
        <end position="183"/>
    </location>
</feature>
<feature type="transmembrane region" description="Helical" evidence="6">
    <location>
        <begin position="308"/>
        <end position="328"/>
    </location>
</feature>
<evidence type="ECO:0000313" key="9">
    <source>
        <dbReference type="Proteomes" id="UP000799536"/>
    </source>
</evidence>
<feature type="transmembrane region" description="Helical" evidence="6">
    <location>
        <begin position="79"/>
        <end position="105"/>
    </location>
</feature>
<evidence type="ECO:0000259" key="7">
    <source>
        <dbReference type="PROSITE" id="PS50261"/>
    </source>
</evidence>
<evidence type="ECO:0000313" key="8">
    <source>
        <dbReference type="EMBL" id="KAF2202894.1"/>
    </source>
</evidence>
<comment type="caution">
    <text evidence="8">The sequence shown here is derived from an EMBL/GenBank/DDBJ whole genome shotgun (WGS) entry which is preliminary data.</text>
</comment>
<keyword evidence="3 6" id="KW-1133">Transmembrane helix</keyword>
<reference evidence="8" key="1">
    <citation type="journal article" date="2020" name="Stud. Mycol.">
        <title>101 Dothideomycetes genomes: a test case for predicting lifestyles and emergence of pathogens.</title>
        <authorList>
            <person name="Haridas S."/>
            <person name="Albert R."/>
            <person name="Binder M."/>
            <person name="Bloem J."/>
            <person name="Labutti K."/>
            <person name="Salamov A."/>
            <person name="Andreopoulos B."/>
            <person name="Baker S."/>
            <person name="Barry K."/>
            <person name="Bills G."/>
            <person name="Bluhm B."/>
            <person name="Cannon C."/>
            <person name="Castanera R."/>
            <person name="Culley D."/>
            <person name="Daum C."/>
            <person name="Ezra D."/>
            <person name="Gonzalez J."/>
            <person name="Henrissat B."/>
            <person name="Kuo A."/>
            <person name="Liang C."/>
            <person name="Lipzen A."/>
            <person name="Lutzoni F."/>
            <person name="Magnuson J."/>
            <person name="Mondo S."/>
            <person name="Nolan M."/>
            <person name="Ohm R."/>
            <person name="Pangilinan J."/>
            <person name="Park H.-J."/>
            <person name="Ramirez L."/>
            <person name="Alfaro M."/>
            <person name="Sun H."/>
            <person name="Tritt A."/>
            <person name="Yoshinaga Y."/>
            <person name="Zwiers L.-H."/>
            <person name="Turgeon B."/>
            <person name="Goodwin S."/>
            <person name="Spatafora J."/>
            <person name="Crous P."/>
            <person name="Grigoriev I."/>
        </authorList>
    </citation>
    <scope>NUCLEOTIDE SEQUENCE</scope>
    <source>
        <strain evidence="8">ATCC 74209</strain>
    </source>
</reference>
<dbReference type="GO" id="GO:0007166">
    <property type="term" value="P:cell surface receptor signaling pathway"/>
    <property type="evidence" value="ECO:0007669"/>
    <property type="project" value="InterPro"/>
</dbReference>
<evidence type="ECO:0000256" key="2">
    <source>
        <dbReference type="ARBA" id="ARBA00022692"/>
    </source>
</evidence>
<feature type="domain" description="G-protein coupled receptors family 2 profile 2" evidence="7">
    <location>
        <begin position="1"/>
        <end position="197"/>
    </location>
</feature>
<protein>
    <submittedName>
        <fullName evidence="8">Family A G protein-coupled receptor-like protein</fullName>
    </submittedName>
</protein>
<proteinExistence type="predicted"/>
<dbReference type="SUPFAM" id="SSF81321">
    <property type="entry name" value="Family A G protein-coupled receptor-like"/>
    <property type="match status" value="1"/>
</dbReference>
<dbReference type="AlphaFoldDB" id="A0A9P4JTD3"/>
<feature type="transmembrane region" description="Helical" evidence="6">
    <location>
        <begin position="117"/>
        <end position="136"/>
    </location>
</feature>
<organism evidence="8 9">
    <name type="scientific">Delitschia confertaspora ATCC 74209</name>
    <dbReference type="NCBI Taxonomy" id="1513339"/>
    <lineage>
        <taxon>Eukaryota</taxon>
        <taxon>Fungi</taxon>
        <taxon>Dikarya</taxon>
        <taxon>Ascomycota</taxon>
        <taxon>Pezizomycotina</taxon>
        <taxon>Dothideomycetes</taxon>
        <taxon>Pleosporomycetidae</taxon>
        <taxon>Pleosporales</taxon>
        <taxon>Delitschiaceae</taxon>
        <taxon>Delitschia</taxon>
    </lineage>
</organism>